<dbReference type="EMBL" id="JAGZGG010000003">
    <property type="protein sequence ID" value="MBS5331282.1"/>
    <property type="molecule type" value="Genomic_DNA"/>
</dbReference>
<accession>A0A943HIJ3</accession>
<evidence type="ECO:0000313" key="1">
    <source>
        <dbReference type="EMBL" id="MBS5331282.1"/>
    </source>
</evidence>
<protein>
    <submittedName>
        <fullName evidence="1">Uncharacterized protein</fullName>
    </submittedName>
</protein>
<gene>
    <name evidence="1" type="ORF">KHY36_01980</name>
</gene>
<organism evidence="1 2">
    <name type="scientific">Subdoligranulum variabile</name>
    <dbReference type="NCBI Taxonomy" id="214851"/>
    <lineage>
        <taxon>Bacteria</taxon>
        <taxon>Bacillati</taxon>
        <taxon>Bacillota</taxon>
        <taxon>Clostridia</taxon>
        <taxon>Eubacteriales</taxon>
        <taxon>Oscillospiraceae</taxon>
        <taxon>Subdoligranulum</taxon>
    </lineage>
</organism>
<dbReference type="AlphaFoldDB" id="A0A943HIJ3"/>
<evidence type="ECO:0000313" key="2">
    <source>
        <dbReference type="Proteomes" id="UP000759273"/>
    </source>
</evidence>
<sequence length="192" mass="21843">MKYIDINQKFTAKVAEYIAKGYTINTATMSGSQGEVAHVDLTDGKQVVRVLLDSFTEYDSFNSLSGLEIVVGTPADKVVPYDTVRYNTIWNNRLEVIESERFYEIGSSKRRGNTFYGTKAEAEQAEALSVERYKAKSKTSPYIDLTDRYLPLAVSIVKKRTGCTRVQKANVRIHKDSKGYIVSYRNELYRLH</sequence>
<proteinExistence type="predicted"/>
<reference evidence="1" key="1">
    <citation type="submission" date="2021-02" db="EMBL/GenBank/DDBJ databases">
        <title>Infant gut strain persistence is associated with maternal origin, phylogeny, and functional potential including surface adhesion and iron acquisition.</title>
        <authorList>
            <person name="Lou Y.C."/>
        </authorList>
    </citation>
    <scope>NUCLEOTIDE SEQUENCE</scope>
    <source>
        <strain evidence="1">L3_101_000M1_dasL3_101_000M1_concoct_87</strain>
    </source>
</reference>
<dbReference type="Proteomes" id="UP000759273">
    <property type="component" value="Unassembled WGS sequence"/>
</dbReference>
<name>A0A943HIJ3_9FIRM</name>
<comment type="caution">
    <text evidence="1">The sequence shown here is derived from an EMBL/GenBank/DDBJ whole genome shotgun (WGS) entry which is preliminary data.</text>
</comment>